<sequence>RLHPDKPDYHAAGEILKHTFDAMIRRIWEVELKTTDLESHLVRIPIREVHRTITAKAHTIREKYFTNTDSLVQAFATTRV</sequence>
<dbReference type="OrthoDB" id="10588420at2759"/>
<comment type="caution">
    <text evidence="2">The sequence shown here is derived from an EMBL/GenBank/DDBJ whole genome shotgun (WGS) entry which is preliminary data.</text>
</comment>
<evidence type="ECO:0000313" key="3">
    <source>
        <dbReference type="Proteomes" id="UP000749646"/>
    </source>
</evidence>
<dbReference type="InterPro" id="IPR046496">
    <property type="entry name" value="DUF6589"/>
</dbReference>
<dbReference type="Pfam" id="PF20231">
    <property type="entry name" value="DUF6589"/>
    <property type="match status" value="1"/>
</dbReference>
<evidence type="ECO:0000313" key="2">
    <source>
        <dbReference type="EMBL" id="KAF9943455.1"/>
    </source>
</evidence>
<feature type="non-terminal residue" evidence="2">
    <location>
        <position position="1"/>
    </location>
</feature>
<gene>
    <name evidence="2" type="ORF">BGZ65_001020</name>
</gene>
<dbReference type="Proteomes" id="UP000749646">
    <property type="component" value="Unassembled WGS sequence"/>
</dbReference>
<name>A0A9P6IP11_9FUNG</name>
<evidence type="ECO:0000259" key="1">
    <source>
        <dbReference type="Pfam" id="PF20231"/>
    </source>
</evidence>
<proteinExistence type="predicted"/>
<organism evidence="2 3">
    <name type="scientific">Modicella reniformis</name>
    <dbReference type="NCBI Taxonomy" id="1440133"/>
    <lineage>
        <taxon>Eukaryota</taxon>
        <taxon>Fungi</taxon>
        <taxon>Fungi incertae sedis</taxon>
        <taxon>Mucoromycota</taxon>
        <taxon>Mortierellomycotina</taxon>
        <taxon>Mortierellomycetes</taxon>
        <taxon>Mortierellales</taxon>
        <taxon>Mortierellaceae</taxon>
        <taxon>Modicella</taxon>
    </lineage>
</organism>
<reference evidence="2" key="1">
    <citation type="journal article" date="2020" name="Fungal Divers.">
        <title>Resolving the Mortierellaceae phylogeny through synthesis of multi-gene phylogenetics and phylogenomics.</title>
        <authorList>
            <person name="Vandepol N."/>
            <person name="Liber J."/>
            <person name="Desiro A."/>
            <person name="Na H."/>
            <person name="Kennedy M."/>
            <person name="Barry K."/>
            <person name="Grigoriev I.V."/>
            <person name="Miller A.N."/>
            <person name="O'Donnell K."/>
            <person name="Stajich J.E."/>
            <person name="Bonito G."/>
        </authorList>
    </citation>
    <scope>NUCLEOTIDE SEQUENCE</scope>
    <source>
        <strain evidence="2">MES-2147</strain>
    </source>
</reference>
<accession>A0A9P6IP11</accession>
<dbReference type="EMBL" id="JAAAHW010009202">
    <property type="protein sequence ID" value="KAF9943455.1"/>
    <property type="molecule type" value="Genomic_DNA"/>
</dbReference>
<feature type="domain" description="DUF6589" evidence="1">
    <location>
        <begin position="5"/>
        <end position="68"/>
    </location>
</feature>
<dbReference type="AlphaFoldDB" id="A0A9P6IP11"/>
<protein>
    <recommendedName>
        <fullName evidence="1">DUF6589 domain-containing protein</fullName>
    </recommendedName>
</protein>
<keyword evidence="3" id="KW-1185">Reference proteome</keyword>